<dbReference type="SUPFAM" id="SSF56601">
    <property type="entry name" value="beta-lactamase/transpeptidase-like"/>
    <property type="match status" value="1"/>
</dbReference>
<dbReference type="InterPro" id="IPR050789">
    <property type="entry name" value="Diverse_Enzym_Activities"/>
</dbReference>
<accession>A0A562T7D9</accession>
<dbReference type="InterPro" id="IPR001466">
    <property type="entry name" value="Beta-lactam-related"/>
</dbReference>
<dbReference type="AlphaFoldDB" id="A0A562T7D9"/>
<evidence type="ECO:0000259" key="1">
    <source>
        <dbReference type="Pfam" id="PF00144"/>
    </source>
</evidence>
<protein>
    <submittedName>
        <fullName evidence="2">CubicO group peptidase (Beta-lactamase class C family)</fullName>
    </submittedName>
</protein>
<proteinExistence type="predicted"/>
<comment type="caution">
    <text evidence="2">The sequence shown here is derived from an EMBL/GenBank/DDBJ whole genome shotgun (WGS) entry which is preliminary data.</text>
</comment>
<dbReference type="OrthoDB" id="1185352at2"/>
<feature type="domain" description="Beta-lactamase-related" evidence="1">
    <location>
        <begin position="62"/>
        <end position="344"/>
    </location>
</feature>
<dbReference type="Pfam" id="PF00144">
    <property type="entry name" value="Beta-lactamase"/>
    <property type="match status" value="1"/>
</dbReference>
<dbReference type="PANTHER" id="PTHR43283:SF7">
    <property type="entry name" value="BETA-LACTAMASE-RELATED DOMAIN-CONTAINING PROTEIN"/>
    <property type="match status" value="1"/>
</dbReference>
<reference evidence="2 3" key="1">
    <citation type="journal article" date="2013" name="Stand. Genomic Sci.">
        <title>Genomic Encyclopedia of Type Strains, Phase I: The one thousand microbial genomes (KMG-I) project.</title>
        <authorList>
            <person name="Kyrpides N.C."/>
            <person name="Woyke T."/>
            <person name="Eisen J.A."/>
            <person name="Garrity G."/>
            <person name="Lilburn T.G."/>
            <person name="Beck B.J."/>
            <person name="Whitman W.B."/>
            <person name="Hugenholtz P."/>
            <person name="Klenk H.P."/>
        </authorList>
    </citation>
    <scope>NUCLEOTIDE SEQUENCE [LARGE SCALE GENOMIC DNA]</scope>
    <source>
        <strain evidence="2 3">DSM 13484</strain>
    </source>
</reference>
<name>A0A562T7D9_CHIJA</name>
<organism evidence="2 3">
    <name type="scientific">Chitinophaga japonensis</name>
    <name type="common">Flexibacter japonensis</name>
    <dbReference type="NCBI Taxonomy" id="104662"/>
    <lineage>
        <taxon>Bacteria</taxon>
        <taxon>Pseudomonadati</taxon>
        <taxon>Bacteroidota</taxon>
        <taxon>Chitinophagia</taxon>
        <taxon>Chitinophagales</taxon>
        <taxon>Chitinophagaceae</taxon>
        <taxon>Chitinophaga</taxon>
    </lineage>
</organism>
<dbReference type="Gene3D" id="3.40.710.10">
    <property type="entry name" value="DD-peptidase/beta-lactamase superfamily"/>
    <property type="match status" value="1"/>
</dbReference>
<dbReference type="RefSeq" id="WP_145715414.1">
    <property type="nucleotide sequence ID" value="NZ_BAAAFY010000001.1"/>
</dbReference>
<dbReference type="EMBL" id="VLLG01000003">
    <property type="protein sequence ID" value="TWI89243.1"/>
    <property type="molecule type" value="Genomic_DNA"/>
</dbReference>
<gene>
    <name evidence="2" type="ORF">LX66_3337</name>
</gene>
<evidence type="ECO:0000313" key="2">
    <source>
        <dbReference type="EMBL" id="TWI89243.1"/>
    </source>
</evidence>
<keyword evidence="3" id="KW-1185">Reference proteome</keyword>
<evidence type="ECO:0000313" key="3">
    <source>
        <dbReference type="Proteomes" id="UP000316778"/>
    </source>
</evidence>
<dbReference type="Proteomes" id="UP000316778">
    <property type="component" value="Unassembled WGS sequence"/>
</dbReference>
<dbReference type="InterPro" id="IPR012338">
    <property type="entry name" value="Beta-lactam/transpept-like"/>
</dbReference>
<sequence>MKKVILFLSFILTVRTGFSQPQPAQLADGITTATMEEEQFNAGKIRALAAEVEKGTYPNIHSLLISRHNRLIYENYWPGQDEQWGNAMGVVPHHRDSLHDIRSITKSIVSACVGIAISQGKIKSVDQRVFDFFPEYAKQDTGLKATLTIKHLLTMSTGLAWNEQVPYDNPENSEIRMINSPDPVGYVLSQPMEVPPGQQWKYNGGTTQLLAAIIEKATGQRIDRYARQYLLEPLGITRFTWFTFPGTDMPAAASGMRLRARDLLKFGLLYSNNGNWQGRQIVPAEWVQESFQSHIKIFETGFYGYQFWIFMDKVQNKTVRVVACVGNGDQQVFFDQEKGTVTVVNAGNYNKWNGQKNAADMMRDYVYPAMEQ</sequence>
<dbReference type="PANTHER" id="PTHR43283">
    <property type="entry name" value="BETA-LACTAMASE-RELATED"/>
    <property type="match status" value="1"/>
</dbReference>